<reference evidence="1 2" key="1">
    <citation type="submission" date="2018-03" db="EMBL/GenBank/DDBJ databases">
        <title>Defining the species Micromonospora saelicesensis and Micromonospora noduli under the framework of genomics.</title>
        <authorList>
            <person name="Riesco R."/>
            <person name="Trujillo M.E."/>
        </authorList>
    </citation>
    <scope>NUCLEOTIDE SEQUENCE [LARGE SCALE GENOMIC DNA]</scope>
    <source>
        <strain evidence="1 2">PSN13</strain>
    </source>
</reference>
<protein>
    <submittedName>
        <fullName evidence="1">Uncharacterized protein</fullName>
    </submittedName>
</protein>
<name>A0A328NKX9_9ACTN</name>
<evidence type="ECO:0000313" key="2">
    <source>
        <dbReference type="Proteomes" id="UP000249419"/>
    </source>
</evidence>
<accession>A0A328NKX9</accession>
<sequence length="59" mass="6581">MSNEAERHILVVHLPGKDGLCAGCRAWWSRLTPYPCWQADWATSRQPRSMTAALLGGRA</sequence>
<dbReference type="AlphaFoldDB" id="A0A328NKX9"/>
<proteinExistence type="predicted"/>
<organism evidence="1 2">
    <name type="scientific">Micromonospora saelicesensis</name>
    <dbReference type="NCBI Taxonomy" id="285676"/>
    <lineage>
        <taxon>Bacteria</taxon>
        <taxon>Bacillati</taxon>
        <taxon>Actinomycetota</taxon>
        <taxon>Actinomycetes</taxon>
        <taxon>Micromonosporales</taxon>
        <taxon>Micromonosporaceae</taxon>
        <taxon>Micromonospora</taxon>
    </lineage>
</organism>
<dbReference type="EMBL" id="PYAG01000039">
    <property type="protein sequence ID" value="RAO27934.1"/>
    <property type="molecule type" value="Genomic_DNA"/>
</dbReference>
<evidence type="ECO:0000313" key="1">
    <source>
        <dbReference type="EMBL" id="RAO27934.1"/>
    </source>
</evidence>
<dbReference type="Proteomes" id="UP000249419">
    <property type="component" value="Unassembled WGS sequence"/>
</dbReference>
<gene>
    <name evidence="1" type="ORF">PSN13_05822</name>
</gene>
<comment type="caution">
    <text evidence="1">The sequence shown here is derived from an EMBL/GenBank/DDBJ whole genome shotgun (WGS) entry which is preliminary data.</text>
</comment>